<proteinExistence type="predicted"/>
<evidence type="ECO:0000313" key="3">
    <source>
        <dbReference type="EMBL" id="PNH08098.1"/>
    </source>
</evidence>
<evidence type="ECO:0000313" key="4">
    <source>
        <dbReference type="Proteomes" id="UP000236333"/>
    </source>
</evidence>
<organism evidence="3 4">
    <name type="scientific">Tetrabaena socialis</name>
    <dbReference type="NCBI Taxonomy" id="47790"/>
    <lineage>
        <taxon>Eukaryota</taxon>
        <taxon>Viridiplantae</taxon>
        <taxon>Chlorophyta</taxon>
        <taxon>core chlorophytes</taxon>
        <taxon>Chlorophyceae</taxon>
        <taxon>CS clade</taxon>
        <taxon>Chlamydomonadales</taxon>
        <taxon>Tetrabaenaceae</taxon>
        <taxon>Tetrabaena</taxon>
    </lineage>
</organism>
<feature type="compositionally biased region" description="Pro residues" evidence="1">
    <location>
        <begin position="643"/>
        <end position="664"/>
    </location>
</feature>
<feature type="compositionally biased region" description="Pro residues" evidence="1">
    <location>
        <begin position="32"/>
        <end position="110"/>
    </location>
</feature>
<comment type="caution">
    <text evidence="3">The sequence shown here is derived from an EMBL/GenBank/DDBJ whole genome shotgun (WGS) entry which is preliminary data.</text>
</comment>
<feature type="signal peptide" evidence="2">
    <location>
        <begin position="1"/>
        <end position="27"/>
    </location>
</feature>
<accession>A0A2J8A6E8</accession>
<dbReference type="EMBL" id="PGGS01000145">
    <property type="protein sequence ID" value="PNH08098.1"/>
    <property type="molecule type" value="Genomic_DNA"/>
</dbReference>
<feature type="region of interest" description="Disordered" evidence="1">
    <location>
        <begin position="31"/>
        <end position="110"/>
    </location>
</feature>
<keyword evidence="4" id="KW-1185">Reference proteome</keyword>
<evidence type="ECO:0000256" key="2">
    <source>
        <dbReference type="SAM" id="SignalP"/>
    </source>
</evidence>
<dbReference type="Proteomes" id="UP000236333">
    <property type="component" value="Unassembled WGS sequence"/>
</dbReference>
<evidence type="ECO:0000256" key="1">
    <source>
        <dbReference type="SAM" id="MobiDB-lite"/>
    </source>
</evidence>
<feature type="region of interest" description="Disordered" evidence="1">
    <location>
        <begin position="579"/>
        <end position="665"/>
    </location>
</feature>
<dbReference type="AlphaFoldDB" id="A0A2J8A6E8"/>
<reference evidence="3 4" key="1">
    <citation type="journal article" date="2017" name="Mol. Biol. Evol.">
        <title>The 4-celled Tetrabaena socialis nuclear genome reveals the essential components for genetic control of cell number at the origin of multicellularity in the volvocine lineage.</title>
        <authorList>
            <person name="Featherston J."/>
            <person name="Arakaki Y."/>
            <person name="Hanschen E.R."/>
            <person name="Ferris P.J."/>
            <person name="Michod R.E."/>
            <person name="Olson B.J.S.C."/>
            <person name="Nozaki H."/>
            <person name="Durand P.M."/>
        </authorList>
    </citation>
    <scope>NUCLEOTIDE SEQUENCE [LARGE SCALE GENOMIC DNA]</scope>
    <source>
        <strain evidence="3 4">NIES-571</strain>
    </source>
</reference>
<feature type="chain" id="PRO_5014380336" evidence="2">
    <location>
        <begin position="28"/>
        <end position="1111"/>
    </location>
</feature>
<gene>
    <name evidence="3" type="ORF">TSOC_005383</name>
</gene>
<keyword evidence="2" id="KW-0732">Signal</keyword>
<feature type="compositionally biased region" description="Pro residues" evidence="1">
    <location>
        <begin position="583"/>
        <end position="634"/>
    </location>
</feature>
<sequence length="1111" mass="117043">MGIPAFLAWKAYLLSLLLVAAIAGAASSPVPVATPPGPDRAGPPVPPARVSPPGPVRASPPGPVGAPPPGPAIRSSPPGPVRAPPLRLPPRAGPPPRRPPRPPTPAPVPPPVSVPEVFSVPAGAIPADADVASFLADSHNNLYLPGPFVLRDNGIIDPVALERWRQLAQQPWQRDALINATCALTATYYQLSDNGTLLRTLNDTAEFEFVFTMGVPWSAPRCTAPSPRAAAVDRDGQHLYWAAVLYIPAGGQADDGNRSRYTNVLLVRHINLQSGLATTVVRASLTQGWFVNNMDDDDQQHIPRTQEYMSSGVAGAIVLPGNPSLLALYFRLGAAAGSPSGSAPIECQVDLNSGAVGVRWVGLGTAITSWAYGDELPSASGGPGNNGTAAGRDLYLVYMDTQPVSRALCDPDTPDPNLRDCFSHFLVRVASRNGLAANAAIRREVLPFEFFLPTYSPPTVVLNRRTEAATSSSLYLADVYNCQIKRLDSTGGATVLAGYVNLASLSGMGDEIQGRVGGVRARPICSSKFMDDGPTDGWPIGQPTRLVAGATGTLFFAESIPADYGYATIYPAITGAARSPVPVSTPPGPDGAGPPVPPARASPPGPLRASPPGPVGAPPPAPAVRSSPPGPVRAPPLRLLPRAGPPPRRPPRPPTPAPGPPPVSVPEVFSVPAGAIPADADVANFLADSRNNLYLPGPFVLRDNGIDPVAHARWQQLWQQGQRGVPINATCAPTATYYQLSDNGTLLRTLNDTAEFAFAVGFTWSAYPQCTAYTPRAAAAVDRDGQHLYWAALLYISQSGLADGSTSSPYNVLLVRRINLQSGLATTVVRANLTQDWFVNNTDDQQRIARTQGYMSNGVAGVAFLPGNPPLLALYFRAATADSAVGFAPIECHVDLSTGAVQVRWVGLGTLITSWAYGDELPNASNSGNNGPASGRDLYLLYTDEQPVSRILCDPDTPDPSNYVCFSRFLVRVASKRGLAVKAAAEEVLPFEFFLPGGQWSAGSTFITSPPTVMLNRRVEAATSSSLYLADAYNCQIKRLESTGGATVLAGYANLASLSGISDGVLQGGGRVAGVRARPVCSKFTDDGPSEYDSCKIVLFWLVWVVPVLEQ</sequence>
<name>A0A2J8A6E8_9CHLO</name>
<protein>
    <submittedName>
        <fullName evidence="3">Uncharacterized protein</fullName>
    </submittedName>
</protein>